<feature type="transmembrane region" description="Helical" evidence="8">
    <location>
        <begin position="396"/>
        <end position="424"/>
    </location>
</feature>
<feature type="transmembrane region" description="Helical" evidence="8">
    <location>
        <begin position="161"/>
        <end position="183"/>
    </location>
</feature>
<comment type="subcellular location">
    <subcellularLocation>
        <location evidence="1 7">Cell inner membrane</location>
        <topology evidence="1 7">Multi-pass membrane protein</topology>
    </subcellularLocation>
</comment>
<keyword evidence="2" id="KW-1003">Cell membrane</keyword>
<protein>
    <submittedName>
        <fullName evidence="10">TRAP transporter large permease subunit</fullName>
    </submittedName>
</protein>
<keyword evidence="10" id="KW-0614">Plasmid</keyword>
<feature type="transmembrane region" description="Helical" evidence="8">
    <location>
        <begin position="336"/>
        <end position="354"/>
    </location>
</feature>
<evidence type="ECO:0000256" key="4">
    <source>
        <dbReference type="ARBA" id="ARBA00022692"/>
    </source>
</evidence>
<feature type="transmembrane region" description="Helical" evidence="8">
    <location>
        <begin position="444"/>
        <end position="463"/>
    </location>
</feature>
<evidence type="ECO:0000256" key="5">
    <source>
        <dbReference type="ARBA" id="ARBA00022989"/>
    </source>
</evidence>
<geneLocation type="plasmid" evidence="10 11">
    <name>p-SCP4</name>
</geneLocation>
<reference evidence="10 11" key="1">
    <citation type="submission" date="2019-12" db="EMBL/GenBank/DDBJ databases">
        <title>Complete Genome Sequence of a Quorum-Sensing Bacterium,Rhodobacteraceae bacterium C31, Isolated from a marine microalgae symbiotic bacteria.</title>
        <authorList>
            <person name="Zhang Y."/>
        </authorList>
    </citation>
    <scope>NUCLEOTIDE SEQUENCE [LARGE SCALE GENOMIC DNA]</scope>
    <source>
        <strain evidence="10 11">C31</strain>
        <plasmid evidence="10 11">p-SCP4</plasmid>
    </source>
</reference>
<keyword evidence="5 8" id="KW-1133">Transmembrane helix</keyword>
<keyword evidence="7" id="KW-0813">Transport</keyword>
<feature type="transmembrane region" description="Helical" evidence="8">
    <location>
        <begin position="16"/>
        <end position="49"/>
    </location>
</feature>
<organism evidence="10 11">
    <name type="scientific">Ponticoccus alexandrii</name>
    <dbReference type="NCBI Taxonomy" id="1943633"/>
    <lineage>
        <taxon>Bacteria</taxon>
        <taxon>Pseudomonadati</taxon>
        <taxon>Pseudomonadota</taxon>
        <taxon>Alphaproteobacteria</taxon>
        <taxon>Rhodobacterales</taxon>
        <taxon>Roseobacteraceae</taxon>
        <taxon>Ponticoccus</taxon>
    </lineage>
</organism>
<evidence type="ECO:0000313" key="11">
    <source>
        <dbReference type="Proteomes" id="UP000596387"/>
    </source>
</evidence>
<proteinExistence type="predicted"/>
<sequence length="470" mass="50356">MIEAIKWHLYDYIGGYMFLVLALSLFLGFPVGLTLGGLALLFTVAGIGLDLMSVNELFLYADRLWQTAAVNQVLVAVPAFVFMGIMLEKSRVAAELLRALQLILAKVPGGLGLAVTLLGTIMAATTGIIGASVVMLTMMALPAMLDAGYDKRLASGTVASSATLGILIPPSIMLVMMADLMAIPVGDLFLAAVVPGLLLAGLYCVYIIVIGIFKPQRAPRIARASDEIGAANIVRLMLKGFVPPVILITLVLGSIFAGWATPTEAAGIGAFGAMLLAFFNKRLTGRILNDVCVETASISAMIFLIMAGATAFSYTFRALYGEDLILDFISWMDLSHWGFLILLMALIFFLGFFFDWLEITLIVLPVFAPVVASMASEFAPALGIEGLPIADQRAQMLFWFAVIVAVNLQTSFLTPPFGFALFFLKGSAPPEVKITDIYKGIIPFVAIQLVGLALVIAFPQIALSLPRLLD</sequence>
<feature type="transmembrane region" description="Helical" evidence="8">
    <location>
        <begin position="361"/>
        <end position="384"/>
    </location>
</feature>
<comment type="function">
    <text evidence="7">Part of the tripartite ATP-independent periplasmic (TRAP) transport system.</text>
</comment>
<evidence type="ECO:0000256" key="6">
    <source>
        <dbReference type="ARBA" id="ARBA00023136"/>
    </source>
</evidence>
<name>A0ABX7FGD7_9RHOB</name>
<feature type="transmembrane region" description="Helical" evidence="8">
    <location>
        <begin position="265"/>
        <end position="283"/>
    </location>
</feature>
<feature type="domain" description="TRAP C4-dicarboxylate transport system permease DctM subunit" evidence="9">
    <location>
        <begin position="18"/>
        <end position="461"/>
    </location>
</feature>
<dbReference type="InterPro" id="IPR004681">
    <property type="entry name" value="TRAP_DctM"/>
</dbReference>
<feature type="transmembrane region" description="Helical" evidence="8">
    <location>
        <begin position="189"/>
        <end position="213"/>
    </location>
</feature>
<dbReference type="EMBL" id="CP047170">
    <property type="protein sequence ID" value="QRF69175.1"/>
    <property type="molecule type" value="Genomic_DNA"/>
</dbReference>
<dbReference type="Pfam" id="PF06808">
    <property type="entry name" value="DctM"/>
    <property type="match status" value="1"/>
</dbReference>
<evidence type="ECO:0000256" key="1">
    <source>
        <dbReference type="ARBA" id="ARBA00004429"/>
    </source>
</evidence>
<keyword evidence="6 8" id="KW-0472">Membrane</keyword>
<dbReference type="InterPro" id="IPR010656">
    <property type="entry name" value="DctM"/>
</dbReference>
<feature type="transmembrane region" description="Helical" evidence="8">
    <location>
        <begin position="241"/>
        <end position="259"/>
    </location>
</feature>
<evidence type="ECO:0000256" key="2">
    <source>
        <dbReference type="ARBA" id="ARBA00022475"/>
    </source>
</evidence>
<keyword evidence="3 7" id="KW-0997">Cell inner membrane</keyword>
<keyword evidence="11" id="KW-1185">Reference proteome</keyword>
<dbReference type="PANTHER" id="PTHR33362:SF7">
    <property type="entry name" value="SLL1103 PROTEIN"/>
    <property type="match status" value="1"/>
</dbReference>
<evidence type="ECO:0000256" key="7">
    <source>
        <dbReference type="RuleBase" id="RU369079"/>
    </source>
</evidence>
<keyword evidence="4 8" id="KW-0812">Transmembrane</keyword>
<evidence type="ECO:0000313" key="10">
    <source>
        <dbReference type="EMBL" id="QRF69175.1"/>
    </source>
</evidence>
<gene>
    <name evidence="10" type="ORF">GQA70_22815</name>
</gene>
<feature type="transmembrane region" description="Helical" evidence="8">
    <location>
        <begin position="295"/>
        <end position="316"/>
    </location>
</feature>
<dbReference type="RefSeq" id="WP_023849296.1">
    <property type="nucleotide sequence ID" value="NZ_CP047170.1"/>
</dbReference>
<feature type="transmembrane region" description="Helical" evidence="8">
    <location>
        <begin position="69"/>
        <end position="87"/>
    </location>
</feature>
<evidence type="ECO:0000256" key="3">
    <source>
        <dbReference type="ARBA" id="ARBA00022519"/>
    </source>
</evidence>
<evidence type="ECO:0000256" key="8">
    <source>
        <dbReference type="SAM" id="Phobius"/>
    </source>
</evidence>
<evidence type="ECO:0000259" key="9">
    <source>
        <dbReference type="Pfam" id="PF06808"/>
    </source>
</evidence>
<dbReference type="Proteomes" id="UP000596387">
    <property type="component" value="Plasmid p-SCP4"/>
</dbReference>
<dbReference type="PANTHER" id="PTHR33362">
    <property type="entry name" value="SIALIC ACID TRAP TRANSPORTER PERMEASE PROTEIN SIAT-RELATED"/>
    <property type="match status" value="1"/>
</dbReference>
<accession>A0ABX7FGD7</accession>